<dbReference type="PROSITE" id="PS51635">
    <property type="entry name" value="PNPLA"/>
    <property type="match status" value="1"/>
</dbReference>
<dbReference type="Gene3D" id="3.40.50.300">
    <property type="entry name" value="P-loop containing nucleotide triphosphate hydrolases"/>
    <property type="match status" value="1"/>
</dbReference>
<evidence type="ECO:0000313" key="7">
    <source>
        <dbReference type="EMBL" id="KAF2156368.1"/>
    </source>
</evidence>
<dbReference type="Pfam" id="PF01734">
    <property type="entry name" value="Patatin"/>
    <property type="match status" value="1"/>
</dbReference>
<feature type="short sequence motif" description="GXGXXG" evidence="5">
    <location>
        <begin position="13"/>
        <end position="18"/>
    </location>
</feature>
<dbReference type="InterPro" id="IPR056884">
    <property type="entry name" value="NPHP3-like_N"/>
</dbReference>
<keyword evidence="8" id="KW-1185">Reference proteome</keyword>
<evidence type="ECO:0000313" key="8">
    <source>
        <dbReference type="Proteomes" id="UP000799439"/>
    </source>
</evidence>
<evidence type="ECO:0000259" key="6">
    <source>
        <dbReference type="PROSITE" id="PS51635"/>
    </source>
</evidence>
<dbReference type="PANTHER" id="PTHR24185">
    <property type="entry name" value="CALCIUM-INDEPENDENT PHOSPHOLIPASE A2-GAMMA"/>
    <property type="match status" value="1"/>
</dbReference>
<keyword evidence="1" id="KW-0677">Repeat</keyword>
<feature type="short sequence motif" description="GXSXG" evidence="5">
    <location>
        <begin position="49"/>
        <end position="53"/>
    </location>
</feature>
<evidence type="ECO:0000256" key="3">
    <source>
        <dbReference type="ARBA" id="ARBA00022963"/>
    </source>
</evidence>
<feature type="active site" description="Nucleophile" evidence="5">
    <location>
        <position position="51"/>
    </location>
</feature>
<dbReference type="InterPro" id="IPR027417">
    <property type="entry name" value="P-loop_NTPase"/>
</dbReference>
<evidence type="ECO:0000256" key="2">
    <source>
        <dbReference type="ARBA" id="ARBA00022801"/>
    </source>
</evidence>
<proteinExistence type="predicted"/>
<dbReference type="InterPro" id="IPR002641">
    <property type="entry name" value="PNPLA_dom"/>
</dbReference>
<feature type="domain" description="PNPLA" evidence="6">
    <location>
        <begin position="9"/>
        <end position="199"/>
    </location>
</feature>
<dbReference type="EMBL" id="ML996082">
    <property type="protein sequence ID" value="KAF2156368.1"/>
    <property type="molecule type" value="Genomic_DNA"/>
</dbReference>
<dbReference type="Pfam" id="PF24883">
    <property type="entry name" value="NPHP3_N"/>
    <property type="match status" value="1"/>
</dbReference>
<dbReference type="SUPFAM" id="SSF52151">
    <property type="entry name" value="FabD/lysophospholipase-like"/>
    <property type="match status" value="1"/>
</dbReference>
<organism evidence="7 8">
    <name type="scientific">Myriangium duriaei CBS 260.36</name>
    <dbReference type="NCBI Taxonomy" id="1168546"/>
    <lineage>
        <taxon>Eukaryota</taxon>
        <taxon>Fungi</taxon>
        <taxon>Dikarya</taxon>
        <taxon>Ascomycota</taxon>
        <taxon>Pezizomycotina</taxon>
        <taxon>Dothideomycetes</taxon>
        <taxon>Dothideomycetidae</taxon>
        <taxon>Myriangiales</taxon>
        <taxon>Myriangiaceae</taxon>
        <taxon>Myriangium</taxon>
    </lineage>
</organism>
<dbReference type="InterPro" id="IPR016035">
    <property type="entry name" value="Acyl_Trfase/lysoPLipase"/>
</dbReference>
<dbReference type="GO" id="GO:0046486">
    <property type="term" value="P:glycerolipid metabolic process"/>
    <property type="evidence" value="ECO:0007669"/>
    <property type="project" value="UniProtKB-ARBA"/>
</dbReference>
<keyword evidence="2 5" id="KW-0378">Hydrolase</keyword>
<evidence type="ECO:0000256" key="1">
    <source>
        <dbReference type="ARBA" id="ARBA00022737"/>
    </source>
</evidence>
<dbReference type="Gene3D" id="3.40.1090.10">
    <property type="entry name" value="Cytosolic phospholipase A2 catalytic domain"/>
    <property type="match status" value="1"/>
</dbReference>
<evidence type="ECO:0000256" key="4">
    <source>
        <dbReference type="ARBA" id="ARBA00023098"/>
    </source>
</evidence>
<dbReference type="OrthoDB" id="1658288at2759"/>
<comment type="caution">
    <text evidence="7">The sequence shown here is derived from an EMBL/GenBank/DDBJ whole genome shotgun (WGS) entry which is preliminary data.</text>
</comment>
<dbReference type="GO" id="GO:0047499">
    <property type="term" value="F:calcium-independent phospholipase A2 activity"/>
    <property type="evidence" value="ECO:0007669"/>
    <property type="project" value="TreeGrafter"/>
</dbReference>
<dbReference type="AlphaFoldDB" id="A0A9P4J6P6"/>
<dbReference type="CDD" id="cd07216">
    <property type="entry name" value="Pat17_PNPLA8_PNPLA9_like3"/>
    <property type="match status" value="1"/>
</dbReference>
<reference evidence="7" key="1">
    <citation type="journal article" date="2020" name="Stud. Mycol.">
        <title>101 Dothideomycetes genomes: a test case for predicting lifestyles and emergence of pathogens.</title>
        <authorList>
            <person name="Haridas S."/>
            <person name="Albert R."/>
            <person name="Binder M."/>
            <person name="Bloem J."/>
            <person name="Labutti K."/>
            <person name="Salamov A."/>
            <person name="Andreopoulos B."/>
            <person name="Baker S."/>
            <person name="Barry K."/>
            <person name="Bills G."/>
            <person name="Bluhm B."/>
            <person name="Cannon C."/>
            <person name="Castanera R."/>
            <person name="Culley D."/>
            <person name="Daum C."/>
            <person name="Ezra D."/>
            <person name="Gonzalez J."/>
            <person name="Henrissat B."/>
            <person name="Kuo A."/>
            <person name="Liang C."/>
            <person name="Lipzen A."/>
            <person name="Lutzoni F."/>
            <person name="Magnuson J."/>
            <person name="Mondo S."/>
            <person name="Nolan M."/>
            <person name="Ohm R."/>
            <person name="Pangilinan J."/>
            <person name="Park H.-J."/>
            <person name="Ramirez L."/>
            <person name="Alfaro M."/>
            <person name="Sun H."/>
            <person name="Tritt A."/>
            <person name="Yoshinaga Y."/>
            <person name="Zwiers L.-H."/>
            <person name="Turgeon B."/>
            <person name="Goodwin S."/>
            <person name="Spatafora J."/>
            <person name="Crous P."/>
            <person name="Grigoriev I."/>
        </authorList>
    </citation>
    <scope>NUCLEOTIDE SEQUENCE</scope>
    <source>
        <strain evidence="7">CBS 260.36</strain>
    </source>
</reference>
<accession>A0A9P4J6P6</accession>
<feature type="active site" description="Proton acceptor" evidence="5">
    <location>
        <position position="186"/>
    </location>
</feature>
<protein>
    <submittedName>
        <fullName evidence="7">FabD/lysophospholipase-like protein</fullName>
    </submittedName>
</protein>
<dbReference type="PANTHER" id="PTHR24185:SF1">
    <property type="entry name" value="CALCIUM-INDEPENDENT PHOSPHOLIPASE A2-GAMMA"/>
    <property type="match status" value="1"/>
</dbReference>
<dbReference type="Proteomes" id="UP000799439">
    <property type="component" value="Unassembled WGS sequence"/>
</dbReference>
<dbReference type="GO" id="GO:0016042">
    <property type="term" value="P:lipid catabolic process"/>
    <property type="evidence" value="ECO:0007669"/>
    <property type="project" value="UniProtKB-UniRule"/>
</dbReference>
<dbReference type="GO" id="GO:0019369">
    <property type="term" value="P:arachidonate metabolic process"/>
    <property type="evidence" value="ECO:0007669"/>
    <property type="project" value="TreeGrafter"/>
</dbReference>
<sequence>MPGRQINLLCIDGGGSKGLSALFILRKLMEFINPDNPPKPCEWFDMIGGTSTGGILAIMLGRLEMTVDECVEEYLALQNSAYVPIIGQYRYNHLTLEEGIKDILRKRGLPDDVLLKNTNKTACKVFVTATRAGSTTTEVLSSYYRRRGAAELFNTATVWQAARATSAASDFFRPVDIGPSERRFLDGETGANNPIFIMWEEAQNLLPSTGKVEQELNCLVSIGCGIKSLHKFGEDTSSLAQTLARIAIETENTAARFLNDKSLIADAGMYYRFSAPSVGDVEDVEERASVVQMTDHYIDARDTQDQLQLCTSKLLQRHGIASSIQTSDVRQAALIKSGNWSSQTIAYSGTSEREHFDIFDRMSKYDSDGTLERLSEYKCLGTCNWVVNKPSFRQWMELKTGSCFALTGIVGSGKTTCTTTVVEFLQDWASSTGRQVFHFFYESSFQSRLTALDVLEAFLKQMIIANPKIPDTLRSRVWKYYGPQAGRPHIGQLGKYLFLPLARYLNNAIFVIDGLYECEPTSQQDLMQLSPLLVAEGASLFLTLRESSGLMRRFENDSNVTICDCSLTEEGVKRDLETFITALIKEQNIRQRITEDQRTLALIKTALLGKTDAIELGFFGRSLL</sequence>
<keyword evidence="3 5" id="KW-0442">Lipid degradation</keyword>
<evidence type="ECO:0000256" key="5">
    <source>
        <dbReference type="PROSITE-ProRule" id="PRU01161"/>
    </source>
</evidence>
<comment type="caution">
    <text evidence="5">Lacks conserved residue(s) required for the propagation of feature annotation.</text>
</comment>
<keyword evidence="4 5" id="KW-0443">Lipid metabolism</keyword>
<gene>
    <name evidence="7" type="ORF">K461DRAFT_94948</name>
</gene>
<dbReference type="GO" id="GO:0016020">
    <property type="term" value="C:membrane"/>
    <property type="evidence" value="ECO:0007669"/>
    <property type="project" value="TreeGrafter"/>
</dbReference>
<dbReference type="SUPFAM" id="SSF52540">
    <property type="entry name" value="P-loop containing nucleoside triphosphate hydrolases"/>
    <property type="match status" value="1"/>
</dbReference>
<name>A0A9P4J6P6_9PEZI</name>